<feature type="transmembrane region" description="Helical" evidence="4">
    <location>
        <begin position="455"/>
        <end position="479"/>
    </location>
</feature>
<proteinExistence type="predicted"/>
<dbReference type="PROSITE" id="PS50082">
    <property type="entry name" value="WD_REPEATS_2"/>
    <property type="match status" value="12"/>
</dbReference>
<dbReference type="Pfam" id="PF20703">
    <property type="entry name" value="nSTAND1"/>
    <property type="match status" value="1"/>
</dbReference>
<dbReference type="InterPro" id="IPR019775">
    <property type="entry name" value="WD40_repeat_CS"/>
</dbReference>
<feature type="repeat" description="WD" evidence="3">
    <location>
        <begin position="866"/>
        <end position="881"/>
    </location>
</feature>
<feature type="repeat" description="WD" evidence="3">
    <location>
        <begin position="1073"/>
        <end position="1107"/>
    </location>
</feature>
<feature type="repeat" description="WD" evidence="3">
    <location>
        <begin position="811"/>
        <end position="852"/>
    </location>
</feature>
<feature type="repeat" description="WD" evidence="3">
    <location>
        <begin position="893"/>
        <end position="926"/>
    </location>
</feature>
<name>A0ABV8FVU6_9ACTN</name>
<dbReference type="InterPro" id="IPR027417">
    <property type="entry name" value="P-loop_NTPase"/>
</dbReference>
<feature type="repeat" description="WD" evidence="3">
    <location>
        <begin position="724"/>
        <end position="765"/>
    </location>
</feature>
<keyword evidence="4" id="KW-0812">Transmembrane</keyword>
<dbReference type="InterPro" id="IPR001680">
    <property type="entry name" value="WD40_rpt"/>
</dbReference>
<dbReference type="SUPFAM" id="SSF50978">
    <property type="entry name" value="WD40 repeat-like"/>
    <property type="match status" value="1"/>
</dbReference>
<evidence type="ECO:0000313" key="7">
    <source>
        <dbReference type="Proteomes" id="UP001595851"/>
    </source>
</evidence>
<feature type="repeat" description="WD" evidence="3">
    <location>
        <begin position="594"/>
        <end position="635"/>
    </location>
</feature>
<feature type="repeat" description="WD" evidence="3">
    <location>
        <begin position="766"/>
        <end position="800"/>
    </location>
</feature>
<feature type="domain" description="Novel STAND NTPase 1" evidence="5">
    <location>
        <begin position="26"/>
        <end position="415"/>
    </location>
</feature>
<keyword evidence="4" id="KW-1133">Transmembrane helix</keyword>
<dbReference type="InterPro" id="IPR036322">
    <property type="entry name" value="WD40_repeat_dom_sf"/>
</dbReference>
<dbReference type="InterPro" id="IPR011047">
    <property type="entry name" value="Quinoprotein_ADH-like_sf"/>
</dbReference>
<dbReference type="PANTHER" id="PTHR19879">
    <property type="entry name" value="TRANSCRIPTION INITIATION FACTOR TFIID"/>
    <property type="match status" value="1"/>
</dbReference>
<organism evidence="6 7">
    <name type="scientific">Nonomuraea purpurea</name>
    <dbReference type="NCBI Taxonomy" id="1849276"/>
    <lineage>
        <taxon>Bacteria</taxon>
        <taxon>Bacillati</taxon>
        <taxon>Actinomycetota</taxon>
        <taxon>Actinomycetes</taxon>
        <taxon>Streptosporangiales</taxon>
        <taxon>Streptosporangiaceae</taxon>
        <taxon>Nonomuraea</taxon>
    </lineage>
</organism>
<dbReference type="PROSITE" id="PS50294">
    <property type="entry name" value="WD_REPEATS_REGION"/>
    <property type="match status" value="10"/>
</dbReference>
<dbReference type="CDD" id="cd00200">
    <property type="entry name" value="WD40"/>
    <property type="match status" value="2"/>
</dbReference>
<dbReference type="SUPFAM" id="SSF50998">
    <property type="entry name" value="Quinoprotein alcohol dehydrogenase-like"/>
    <property type="match status" value="1"/>
</dbReference>
<evidence type="ECO:0000259" key="5">
    <source>
        <dbReference type="Pfam" id="PF20703"/>
    </source>
</evidence>
<dbReference type="SMART" id="SM00320">
    <property type="entry name" value="WD40"/>
    <property type="match status" value="13"/>
</dbReference>
<dbReference type="InterPro" id="IPR015943">
    <property type="entry name" value="WD40/YVTN_repeat-like_dom_sf"/>
</dbReference>
<dbReference type="PRINTS" id="PR00320">
    <property type="entry name" value="GPROTEINBRPT"/>
</dbReference>
<dbReference type="Gene3D" id="2.130.10.10">
    <property type="entry name" value="YVTN repeat-like/Quinoprotein amine dehydrogenase"/>
    <property type="match status" value="4"/>
</dbReference>
<dbReference type="InterPro" id="IPR020472">
    <property type="entry name" value="WD40_PAC1"/>
</dbReference>
<gene>
    <name evidence="6" type="ORF">ACFOY2_01365</name>
</gene>
<accession>A0ABV8FVU6</accession>
<keyword evidence="1 3" id="KW-0853">WD repeat</keyword>
<comment type="caution">
    <text evidence="6">The sequence shown here is derived from an EMBL/GenBank/DDBJ whole genome shotgun (WGS) entry which is preliminary data.</text>
</comment>
<keyword evidence="2" id="KW-0677">Repeat</keyword>
<dbReference type="Pfam" id="PF00400">
    <property type="entry name" value="WD40"/>
    <property type="match status" value="12"/>
</dbReference>
<feature type="repeat" description="WD" evidence="3">
    <location>
        <begin position="1028"/>
        <end position="1069"/>
    </location>
</feature>
<dbReference type="PANTHER" id="PTHR19879:SF9">
    <property type="entry name" value="TRANSCRIPTION INITIATION FACTOR TFIID SUBUNIT 5"/>
    <property type="match status" value="1"/>
</dbReference>
<dbReference type="InterPro" id="IPR049052">
    <property type="entry name" value="nSTAND1"/>
</dbReference>
<feature type="repeat" description="WD" evidence="3">
    <location>
        <begin position="549"/>
        <end position="583"/>
    </location>
</feature>
<evidence type="ECO:0000256" key="4">
    <source>
        <dbReference type="SAM" id="Phobius"/>
    </source>
</evidence>
<sequence>MTEDESATTRLVRGPAWNDPPLPPSPYLGLAGYGPEHAGMFFGRDELTRSLVTRVRQALRAGGPPVRIGAHTFEAGGPLVVTGPSGCGKSSVLRAGLVSALREDLTCVVLTPDARPLAALAGELAALGGGDPERLRAVIASDPGAARRCIKGPALVVVDRFEEVFTACADEAERQRFTAALVELSKSAAVVIAVRAEFFGRCTAYPGLLEAMRRPEVVAPMTETELRAVIEEPATRSGLSLEPGLADLVLEDLRALEWPDGVLPLLSHALLATWRRRTGGVLTMAGYRAAGGVGRALATSAEETLRGLSAECEPVARDLLVRLVRTDERVGGTRRRVPLADLAPDKTSVAGQVLAAFVKARLVTVDGDVAELGHDALIRAWPRLGSWVDAERAGLLVRRRLAEDAAAWQREGQDPAYLYADERLAAARALPADSMDGGERVFLAASRWRQRRRSLITRGAIAVLTLLVLAAAGGGVLALRQGAEAARQAGQAVRVRDEALSRQVAATASALPDTSLRAQLTLAAYGISPTPEARGALLGALARPMGARMIGHTAPVEQVAYRPDGRVAVTASSDGTARLWNVSDPLRPKSAGVVTGHTKPVLAAAFNVGGRVLATGSADESARLWDVADPARPRALATLKGHEDQVVSVAFSPKGDHLASASSDGSVRLWSLADLRRPRRSAVVRRPADPTEVAFSPDGRLMAIASAGGIALLDVPTSRQLGVLTVPGGDVRSVAFAPNGRYLATGSGAGKLHLWDITAAQLLATVTVRDVAVEDVAFSPDSALLAGASADAAVGLWNVSEPASPELTATVTGFTAAVTGVAFSPDGGTLATSSADGTARLWNVSAATRAWTATDVISTAVAKNTLATTSRDGTIRLWNLSGPATTPALASTLSGHTGAVVAAAFSPDGRHLVTASLDRTARLWNVARPAAPQVVATLQGHTDGVRSAAYSPDGGLVVTTGGDGRTLLWNVAEPARPKGVSAPGAPADRAGTAAFSPDGRVLATGAETGTVRLWEISKPAKPRRLAEFAAHTAAVRDLRFGPDGRTLATASADGAAGLWDVTRPQRPARLSVLRGHTSGVTAVAFAANGRTLATASQDTTIRVWDVSVLSRPALWAVLPGSEAVGDVEFAGTMLVGTSGLWGLDVERATGDVCGGSGMSITRDEWQRYAPGVPYKVPCPV</sequence>
<keyword evidence="4" id="KW-0472">Membrane</keyword>
<feature type="repeat" description="WD" evidence="3">
    <location>
        <begin position="994"/>
        <end position="1024"/>
    </location>
</feature>
<dbReference type="Proteomes" id="UP001595851">
    <property type="component" value="Unassembled WGS sequence"/>
</dbReference>
<feature type="repeat" description="WD" evidence="3">
    <location>
        <begin position="639"/>
        <end position="680"/>
    </location>
</feature>
<evidence type="ECO:0000313" key="6">
    <source>
        <dbReference type="EMBL" id="MFC4005852.1"/>
    </source>
</evidence>
<dbReference type="EMBL" id="JBHSBI010000001">
    <property type="protein sequence ID" value="MFC4005852.1"/>
    <property type="molecule type" value="Genomic_DNA"/>
</dbReference>
<dbReference type="RefSeq" id="WP_379526020.1">
    <property type="nucleotide sequence ID" value="NZ_JBHSBI010000001.1"/>
</dbReference>
<keyword evidence="7" id="KW-1185">Reference proteome</keyword>
<evidence type="ECO:0000256" key="1">
    <source>
        <dbReference type="ARBA" id="ARBA00022574"/>
    </source>
</evidence>
<dbReference type="PROSITE" id="PS00678">
    <property type="entry name" value="WD_REPEATS_1"/>
    <property type="match status" value="8"/>
</dbReference>
<feature type="repeat" description="WD" evidence="3">
    <location>
        <begin position="938"/>
        <end position="971"/>
    </location>
</feature>
<evidence type="ECO:0000256" key="2">
    <source>
        <dbReference type="ARBA" id="ARBA00022737"/>
    </source>
</evidence>
<dbReference type="SUPFAM" id="SSF52540">
    <property type="entry name" value="P-loop containing nucleoside triphosphate hydrolases"/>
    <property type="match status" value="2"/>
</dbReference>
<evidence type="ECO:0000256" key="3">
    <source>
        <dbReference type="PROSITE-ProRule" id="PRU00221"/>
    </source>
</evidence>
<protein>
    <recommendedName>
        <fullName evidence="5">Novel STAND NTPase 1 domain-containing protein</fullName>
    </recommendedName>
</protein>
<reference evidence="7" key="1">
    <citation type="journal article" date="2019" name="Int. J. Syst. Evol. Microbiol.">
        <title>The Global Catalogue of Microorganisms (GCM) 10K type strain sequencing project: providing services to taxonomists for standard genome sequencing and annotation.</title>
        <authorList>
            <consortium name="The Broad Institute Genomics Platform"/>
            <consortium name="The Broad Institute Genome Sequencing Center for Infectious Disease"/>
            <person name="Wu L."/>
            <person name="Ma J."/>
        </authorList>
    </citation>
    <scope>NUCLEOTIDE SEQUENCE [LARGE SCALE GENOMIC DNA]</scope>
    <source>
        <strain evidence="7">TBRC 1276</strain>
    </source>
</reference>